<dbReference type="AlphaFoldDB" id="A0A7R9JEU7"/>
<gene>
    <name evidence="1" type="ORF">TCMB3V08_LOCUS10571</name>
</gene>
<accession>A0A7R9JEU7</accession>
<dbReference type="EMBL" id="OE186681">
    <property type="protein sequence ID" value="CAD7578030.1"/>
    <property type="molecule type" value="Genomic_DNA"/>
</dbReference>
<protein>
    <submittedName>
        <fullName evidence="1">(California timema) hypothetical protein</fullName>
    </submittedName>
</protein>
<organism evidence="1">
    <name type="scientific">Timema californicum</name>
    <name type="common">California timema</name>
    <name type="synonym">Walking stick</name>
    <dbReference type="NCBI Taxonomy" id="61474"/>
    <lineage>
        <taxon>Eukaryota</taxon>
        <taxon>Metazoa</taxon>
        <taxon>Ecdysozoa</taxon>
        <taxon>Arthropoda</taxon>
        <taxon>Hexapoda</taxon>
        <taxon>Insecta</taxon>
        <taxon>Pterygota</taxon>
        <taxon>Neoptera</taxon>
        <taxon>Polyneoptera</taxon>
        <taxon>Phasmatodea</taxon>
        <taxon>Timematodea</taxon>
        <taxon>Timematoidea</taxon>
        <taxon>Timematidae</taxon>
        <taxon>Timema</taxon>
    </lineage>
</organism>
<proteinExistence type="predicted"/>
<sequence length="149" mass="16527">MREPHSYKYVLLVGSTELIQYWRTQFSGTLMMRGLVELTEKLELGVGEENYLLSLRKFVESKSLPEPQCKVFPLKHGGEVRYYSYIQVGEISCNTVDSGRTTAAAAIQLAAERMLQQLSGDECSPGPSTATFTQLALCRILQVSSARGA</sequence>
<name>A0A7R9JEU7_TIMCA</name>
<evidence type="ECO:0000313" key="1">
    <source>
        <dbReference type="EMBL" id="CAD7578030.1"/>
    </source>
</evidence>
<reference evidence="1" key="1">
    <citation type="submission" date="2020-11" db="EMBL/GenBank/DDBJ databases">
        <authorList>
            <person name="Tran Van P."/>
        </authorList>
    </citation>
    <scope>NUCLEOTIDE SEQUENCE</scope>
</reference>